<dbReference type="Ensembl" id="ENSENLT00000053305.1">
    <property type="protein sequence ID" value="ENSENLP00000052048.1"/>
    <property type="gene ID" value="ENSENLG00000021771.1"/>
</dbReference>
<dbReference type="InParanoid" id="A0A665X6U6"/>
<evidence type="ECO:0000313" key="1">
    <source>
        <dbReference type="Ensembl" id="ENSENLP00000052048.1"/>
    </source>
</evidence>
<sequence length="77" mass="8877">MSAFTGTAIRFSRLLLRMRSSSPDTEKAPGQTAWCTENKSKPHSLSLQQEHTYSGNVWFVWCRKCDLLILLISRFLE</sequence>
<protein>
    <submittedName>
        <fullName evidence="1">Uncharacterized protein</fullName>
    </submittedName>
</protein>
<reference evidence="1" key="3">
    <citation type="submission" date="2025-09" db="UniProtKB">
        <authorList>
            <consortium name="Ensembl"/>
        </authorList>
    </citation>
    <scope>IDENTIFICATION</scope>
</reference>
<reference evidence="1" key="1">
    <citation type="submission" date="2021-04" db="EMBL/GenBank/DDBJ databases">
        <authorList>
            <consortium name="Wellcome Sanger Institute Data Sharing"/>
        </authorList>
    </citation>
    <scope>NUCLEOTIDE SEQUENCE [LARGE SCALE GENOMIC DNA]</scope>
</reference>
<evidence type="ECO:0000313" key="2">
    <source>
        <dbReference type="Proteomes" id="UP000472264"/>
    </source>
</evidence>
<keyword evidence="2" id="KW-1185">Reference proteome</keyword>
<proteinExistence type="predicted"/>
<dbReference type="Proteomes" id="UP000472264">
    <property type="component" value="Chromosome 22"/>
</dbReference>
<dbReference type="AlphaFoldDB" id="A0A665X6U6"/>
<reference evidence="1" key="2">
    <citation type="submission" date="2025-08" db="UniProtKB">
        <authorList>
            <consortium name="Ensembl"/>
        </authorList>
    </citation>
    <scope>IDENTIFICATION</scope>
</reference>
<name>A0A665X6U6_ECHNA</name>
<organism evidence="1 2">
    <name type="scientific">Echeneis naucrates</name>
    <name type="common">Live sharksucker</name>
    <dbReference type="NCBI Taxonomy" id="173247"/>
    <lineage>
        <taxon>Eukaryota</taxon>
        <taxon>Metazoa</taxon>
        <taxon>Chordata</taxon>
        <taxon>Craniata</taxon>
        <taxon>Vertebrata</taxon>
        <taxon>Euteleostomi</taxon>
        <taxon>Actinopterygii</taxon>
        <taxon>Neopterygii</taxon>
        <taxon>Teleostei</taxon>
        <taxon>Neoteleostei</taxon>
        <taxon>Acanthomorphata</taxon>
        <taxon>Carangaria</taxon>
        <taxon>Carangiformes</taxon>
        <taxon>Echeneidae</taxon>
        <taxon>Echeneis</taxon>
    </lineage>
</organism>
<accession>A0A665X6U6</accession>